<protein>
    <submittedName>
        <fullName evidence="1">Uncharacterized protein</fullName>
    </submittedName>
</protein>
<evidence type="ECO:0000313" key="2">
    <source>
        <dbReference type="EMBL" id="TXD77108.1"/>
    </source>
</evidence>
<dbReference type="EMBL" id="VORV01000008">
    <property type="protein sequence ID" value="TXD77108.1"/>
    <property type="molecule type" value="Genomic_DNA"/>
</dbReference>
<evidence type="ECO:0000313" key="3">
    <source>
        <dbReference type="Proteomes" id="UP000249115"/>
    </source>
</evidence>
<comment type="caution">
    <text evidence="1">The sequence shown here is derived from an EMBL/GenBank/DDBJ whole genome shotgun (WGS) entry which is preliminary data.</text>
</comment>
<proteinExistence type="predicted"/>
<dbReference type="Proteomes" id="UP000249115">
    <property type="component" value="Unassembled WGS sequence"/>
</dbReference>
<name>A0A2W7R7G0_9BACT</name>
<dbReference type="AlphaFoldDB" id="A0A2W7R7G0"/>
<dbReference type="OrthoDB" id="825837at2"/>
<dbReference type="RefSeq" id="WP_086501760.1">
    <property type="nucleotide sequence ID" value="NZ_MSSV01000009.1"/>
</dbReference>
<reference evidence="1 3" key="1">
    <citation type="submission" date="2018-06" db="EMBL/GenBank/DDBJ databases">
        <title>Genomic Encyclopedia of Archaeal and Bacterial Type Strains, Phase II (KMG-II): from individual species to whole genera.</title>
        <authorList>
            <person name="Goeker M."/>
        </authorList>
    </citation>
    <scope>NUCLEOTIDE SEQUENCE [LARGE SCALE GENOMIC DNA]</scope>
    <source>
        <strain evidence="1 3">DSM 22686</strain>
    </source>
</reference>
<dbReference type="EMBL" id="QKZU01000008">
    <property type="protein sequence ID" value="PZX56091.1"/>
    <property type="molecule type" value="Genomic_DNA"/>
</dbReference>
<evidence type="ECO:0000313" key="1">
    <source>
        <dbReference type="EMBL" id="PZX56091.1"/>
    </source>
</evidence>
<accession>A0A2W7R7G0</accession>
<sequence length="105" mass="11681">MKLDNNQEKIQNSRKLTPELYDVYAPPVYGKILSIVQQDPIAGKVLEKVFLSAYTNNETFPLRSPLMSLIDIAKEKSSKTIKALAIFRECCSGASISSTDEKTTP</sequence>
<reference evidence="2 4" key="2">
    <citation type="submission" date="2019-08" db="EMBL/GenBank/DDBJ databases">
        <title>Genome of Algoriphagus ratkowskyi IC026.</title>
        <authorList>
            <person name="Bowman J.P."/>
        </authorList>
    </citation>
    <scope>NUCLEOTIDE SEQUENCE [LARGE SCALE GENOMIC DNA]</scope>
    <source>
        <strain evidence="2 4">IC026</strain>
    </source>
</reference>
<evidence type="ECO:0000313" key="4">
    <source>
        <dbReference type="Proteomes" id="UP000321927"/>
    </source>
</evidence>
<organism evidence="1 3">
    <name type="scientific">Algoriphagus ratkowskyi</name>
    <dbReference type="NCBI Taxonomy" id="57028"/>
    <lineage>
        <taxon>Bacteria</taxon>
        <taxon>Pseudomonadati</taxon>
        <taxon>Bacteroidota</taxon>
        <taxon>Cytophagia</taxon>
        <taxon>Cytophagales</taxon>
        <taxon>Cyclobacteriaceae</taxon>
        <taxon>Algoriphagus</taxon>
    </lineage>
</organism>
<keyword evidence="4" id="KW-1185">Reference proteome</keyword>
<dbReference type="Proteomes" id="UP000321927">
    <property type="component" value="Unassembled WGS sequence"/>
</dbReference>
<gene>
    <name evidence="2" type="ORF">ESW18_12450</name>
    <name evidence="1" type="ORF">LV84_02459</name>
</gene>